<organism evidence="4 5">
    <name type="scientific">Nitrosomonas oligotropha</name>
    <dbReference type="NCBI Taxonomy" id="42354"/>
    <lineage>
        <taxon>Bacteria</taxon>
        <taxon>Pseudomonadati</taxon>
        <taxon>Pseudomonadota</taxon>
        <taxon>Betaproteobacteria</taxon>
        <taxon>Nitrosomonadales</taxon>
        <taxon>Nitrosomonadaceae</taxon>
        <taxon>Nitrosomonas</taxon>
    </lineage>
</organism>
<proteinExistence type="predicted"/>
<feature type="domain" description="DUF5666" evidence="3">
    <location>
        <begin position="101"/>
        <end position="159"/>
    </location>
</feature>
<feature type="compositionally biased region" description="Polar residues" evidence="1">
    <location>
        <begin position="401"/>
        <end position="412"/>
    </location>
</feature>
<evidence type="ECO:0000313" key="5">
    <source>
        <dbReference type="Proteomes" id="UP000198814"/>
    </source>
</evidence>
<dbReference type="PROSITE" id="PS51257">
    <property type="entry name" value="PROKAR_LIPOPROTEIN"/>
    <property type="match status" value="1"/>
</dbReference>
<reference evidence="5" key="1">
    <citation type="submission" date="2016-10" db="EMBL/GenBank/DDBJ databases">
        <authorList>
            <person name="Varghese N."/>
            <person name="Submissions S."/>
        </authorList>
    </citation>
    <scope>NUCLEOTIDE SEQUENCE [LARGE SCALE GENOMIC DNA]</scope>
    <source>
        <strain evidence="5">Nm76</strain>
    </source>
</reference>
<evidence type="ECO:0000256" key="1">
    <source>
        <dbReference type="SAM" id="MobiDB-lite"/>
    </source>
</evidence>
<evidence type="ECO:0000259" key="3">
    <source>
        <dbReference type="Pfam" id="PF18914"/>
    </source>
</evidence>
<feature type="signal peptide" evidence="2">
    <location>
        <begin position="1"/>
        <end position="32"/>
    </location>
</feature>
<feature type="compositionally biased region" description="Basic and acidic residues" evidence="1">
    <location>
        <begin position="417"/>
        <end position="432"/>
    </location>
</feature>
<evidence type="ECO:0000313" key="4">
    <source>
        <dbReference type="EMBL" id="SEN81935.1"/>
    </source>
</evidence>
<evidence type="ECO:0000256" key="2">
    <source>
        <dbReference type="SAM" id="SignalP"/>
    </source>
</evidence>
<feature type="compositionally biased region" description="Basic and acidic residues" evidence="1">
    <location>
        <begin position="441"/>
        <end position="458"/>
    </location>
</feature>
<sequence>MKKISLAAICQTSLRQFGIIALTFSCAVSAFAQNNCDSNASLVNPAILAHSGIGGTGAAQSGIGGTGLHDGGMGGTGNPQGGIGGTENIADDGGIGGTGIVGVITGFASICVNGIEIQYSSGTTISMDGQPTTARELAVGQVVAARALGTGDKLTARNIAVIHAAIGPVSHFDATKGEMQVLGQTVRVGQGGEHGNFSHLKNGDWVQISGHRLSSGTIAASRVETIAPRAEARLNGHITQIDEQGIEVNGTRIHHDAKLMPQGLAKGMEVSIAGRWDGLQMKAHQVQAEPTRQSIGNVDHVVIEGYIHALDGNELNLSNRIVTLDPGSSVAGNARSDLRLDQRIQISGRPGADQRINPERIELKQEVPVQLQILERIGNDGIDTSDHGKKNNSGNEHEAKSLQNNKSEQNQGSGSGSDHKSELKKDTGDHSGKNHASGGDSHAKDAAIPASREEKTDHSGSSGSDHGEKPQDNREQNLSGHGSVDKPEKPTEMPDRSERPSDHKDNLRDIDTPDRDHTRDRDHIPDRDHVLDRDQIRDHSGHQDRDFSHRDRDFDR</sequence>
<feature type="compositionally biased region" description="Basic and acidic residues" evidence="1">
    <location>
        <begin position="483"/>
        <end position="556"/>
    </location>
</feature>
<keyword evidence="2" id="KW-0732">Signal</keyword>
<dbReference type="OrthoDB" id="6828816at2"/>
<dbReference type="Proteomes" id="UP000198814">
    <property type="component" value="Unassembled WGS sequence"/>
</dbReference>
<dbReference type="InterPro" id="IPR043724">
    <property type="entry name" value="DUF5666"/>
</dbReference>
<feature type="region of interest" description="Disordered" evidence="1">
    <location>
        <begin position="378"/>
        <end position="556"/>
    </location>
</feature>
<feature type="domain" description="DUF5666" evidence="3">
    <location>
        <begin position="304"/>
        <end position="361"/>
    </location>
</feature>
<dbReference type="AlphaFoldDB" id="A0A1H8JN16"/>
<feature type="compositionally biased region" description="Basic and acidic residues" evidence="1">
    <location>
        <begin position="384"/>
        <end position="400"/>
    </location>
</feature>
<feature type="compositionally biased region" description="Basic and acidic residues" evidence="1">
    <location>
        <begin position="465"/>
        <end position="475"/>
    </location>
</feature>
<keyword evidence="5" id="KW-1185">Reference proteome</keyword>
<dbReference type="RefSeq" id="WP_090314803.1">
    <property type="nucleotide sequence ID" value="NZ_FNOE01000001.1"/>
</dbReference>
<feature type="domain" description="DUF5666" evidence="3">
    <location>
        <begin position="167"/>
        <end position="224"/>
    </location>
</feature>
<gene>
    <name evidence="4" type="ORF">SAMN05216333_101251</name>
</gene>
<dbReference type="Pfam" id="PF18914">
    <property type="entry name" value="DUF5666"/>
    <property type="match status" value="3"/>
</dbReference>
<name>A0A1H8JN16_9PROT</name>
<dbReference type="STRING" id="42354.SAMN05216333_101251"/>
<accession>A0A1H8JN16</accession>
<dbReference type="EMBL" id="FODO01000001">
    <property type="protein sequence ID" value="SEN81935.1"/>
    <property type="molecule type" value="Genomic_DNA"/>
</dbReference>
<feature type="chain" id="PRO_5011440164" description="DUF5666 domain-containing protein" evidence="2">
    <location>
        <begin position="33"/>
        <end position="556"/>
    </location>
</feature>
<protein>
    <recommendedName>
        <fullName evidence="3">DUF5666 domain-containing protein</fullName>
    </recommendedName>
</protein>